<evidence type="ECO:0000259" key="6">
    <source>
        <dbReference type="PROSITE" id="PS50404"/>
    </source>
</evidence>
<dbReference type="Gene3D" id="3.40.30.10">
    <property type="entry name" value="Glutaredoxin"/>
    <property type="match status" value="1"/>
</dbReference>
<reference evidence="8" key="1">
    <citation type="journal article" date="2019" name="Int. J. Syst. Evol. Microbiol.">
        <title>The Global Catalogue of Microorganisms (GCM) 10K type strain sequencing project: providing services to taxonomists for standard genome sequencing and annotation.</title>
        <authorList>
            <consortium name="The Broad Institute Genomics Platform"/>
            <consortium name="The Broad Institute Genome Sequencing Center for Infectious Disease"/>
            <person name="Wu L."/>
            <person name="Ma J."/>
        </authorList>
    </citation>
    <scope>NUCLEOTIDE SEQUENCE [LARGE SCALE GENOMIC DNA]</scope>
    <source>
        <strain evidence="8">CCUG 61697</strain>
    </source>
</reference>
<sequence length="100" mass="11364">MARITLYTTQLCGYCRAAKQLLMSKGLDFEEIPVDWDPDLREQMTERAGGQRTVPQIFINERHVGGYQDLATLDRDGKLEDWLDAEPEQASVFAEDSAKV</sequence>
<dbReference type="InterPro" id="IPR014025">
    <property type="entry name" value="Glutaredoxin_subgr"/>
</dbReference>
<keyword evidence="5" id="KW-0676">Redox-active center</keyword>
<dbReference type="CDD" id="cd03418">
    <property type="entry name" value="GRX_GRXb_1_3_like"/>
    <property type="match status" value="1"/>
</dbReference>
<evidence type="ECO:0000256" key="1">
    <source>
        <dbReference type="ARBA" id="ARBA00002549"/>
    </source>
</evidence>
<dbReference type="InterPro" id="IPR004045">
    <property type="entry name" value="Glutathione_S-Trfase_N"/>
</dbReference>
<dbReference type="InterPro" id="IPR011900">
    <property type="entry name" value="GRX_bact"/>
</dbReference>
<gene>
    <name evidence="7" type="primary">grxC</name>
    <name evidence="7" type="ORF">ACFQ2F_03675</name>
</gene>
<dbReference type="PANTHER" id="PTHR45694:SF18">
    <property type="entry name" value="GLUTAREDOXIN-1-RELATED"/>
    <property type="match status" value="1"/>
</dbReference>
<evidence type="ECO:0000256" key="2">
    <source>
        <dbReference type="ARBA" id="ARBA00007787"/>
    </source>
</evidence>
<evidence type="ECO:0000256" key="5">
    <source>
        <dbReference type="RuleBase" id="RU364065"/>
    </source>
</evidence>
<keyword evidence="8" id="KW-1185">Reference proteome</keyword>
<dbReference type="InterPro" id="IPR036249">
    <property type="entry name" value="Thioredoxin-like_sf"/>
</dbReference>
<dbReference type="InterPro" id="IPR002109">
    <property type="entry name" value="Glutaredoxin"/>
</dbReference>
<proteinExistence type="inferred from homology"/>
<dbReference type="EMBL" id="JBHTJO010000001">
    <property type="protein sequence ID" value="MFD0986194.1"/>
    <property type="molecule type" value="Genomic_DNA"/>
</dbReference>
<comment type="caution">
    <text evidence="7">The sequence shown here is derived from an EMBL/GenBank/DDBJ whole genome shotgun (WGS) entry which is preliminary data.</text>
</comment>
<evidence type="ECO:0000256" key="4">
    <source>
        <dbReference type="ARBA" id="ARBA00022982"/>
    </source>
</evidence>
<dbReference type="SUPFAM" id="SSF52833">
    <property type="entry name" value="Thioredoxin-like"/>
    <property type="match status" value="1"/>
</dbReference>
<evidence type="ECO:0000256" key="3">
    <source>
        <dbReference type="ARBA" id="ARBA00022448"/>
    </source>
</evidence>
<comment type="similarity">
    <text evidence="2 5">Belongs to the glutaredoxin family.</text>
</comment>
<dbReference type="Pfam" id="PF00462">
    <property type="entry name" value="Glutaredoxin"/>
    <property type="match status" value="1"/>
</dbReference>
<accession>A0ABW3J7B5</accession>
<name>A0ABW3J7B5_9HYPH</name>
<feature type="domain" description="GST N-terminal" evidence="6">
    <location>
        <begin position="2"/>
        <end position="100"/>
    </location>
</feature>
<keyword evidence="4 5" id="KW-0249">Electron transport</keyword>
<evidence type="ECO:0000313" key="8">
    <source>
        <dbReference type="Proteomes" id="UP001597102"/>
    </source>
</evidence>
<protein>
    <recommendedName>
        <fullName evidence="5">Glutaredoxin</fullName>
    </recommendedName>
</protein>
<evidence type="ECO:0000313" key="7">
    <source>
        <dbReference type="EMBL" id="MFD0986194.1"/>
    </source>
</evidence>
<keyword evidence="3 5" id="KW-0813">Transport</keyword>
<dbReference type="NCBIfam" id="TIGR02181">
    <property type="entry name" value="GRX_bact"/>
    <property type="match status" value="1"/>
</dbReference>
<dbReference type="PRINTS" id="PR00160">
    <property type="entry name" value="GLUTAREDOXIN"/>
</dbReference>
<comment type="function">
    <text evidence="1 5">Has a glutathione-disulfide oxidoreductase activity in the presence of NADPH and glutathione reductase. Reduces low molecular weight disulfides and proteins.</text>
</comment>
<organism evidence="7 8">
    <name type="scientific">Methyloligella solikamskensis</name>
    <dbReference type="NCBI Taxonomy" id="1177756"/>
    <lineage>
        <taxon>Bacteria</taxon>
        <taxon>Pseudomonadati</taxon>
        <taxon>Pseudomonadota</taxon>
        <taxon>Alphaproteobacteria</taxon>
        <taxon>Hyphomicrobiales</taxon>
        <taxon>Hyphomicrobiaceae</taxon>
        <taxon>Methyloligella</taxon>
    </lineage>
</organism>
<dbReference type="Proteomes" id="UP001597102">
    <property type="component" value="Unassembled WGS sequence"/>
</dbReference>
<dbReference type="PROSITE" id="PS50404">
    <property type="entry name" value="GST_NTER"/>
    <property type="match status" value="1"/>
</dbReference>
<dbReference type="PROSITE" id="PS51354">
    <property type="entry name" value="GLUTAREDOXIN_2"/>
    <property type="match status" value="1"/>
</dbReference>
<keyword evidence="5" id="KW-0963">Cytoplasm</keyword>
<dbReference type="RefSeq" id="WP_379085856.1">
    <property type="nucleotide sequence ID" value="NZ_JBHTJO010000001.1"/>
</dbReference>
<dbReference type="PANTHER" id="PTHR45694">
    <property type="entry name" value="GLUTAREDOXIN 2"/>
    <property type="match status" value="1"/>
</dbReference>